<dbReference type="Proteomes" id="UP000187338">
    <property type="component" value="Unassembled WGS sequence"/>
</dbReference>
<accession>A0A1L8CZX0</accession>
<sequence>MIEVLFFVMEEEEETTLMWKKIKEKFSLEEEPVFLNPLGKNIILLKRGLGLEGKFSFFLTEDLLVLIREGEDNLLDGTTISSNFLGKTVVEFMEGEKDLELLESDEDYRFYRFLPRYNRESFLLKFFILEGELHKFTQKAKLYLEQAEILDTKRAGILKQLPDILGEIEKFGSDLEILEKNLGRISDLYNDLALEYTVIKGYLAEVQRDRDKILRLTKKIFSFEAESVYINDSLGEVALKANRLKEIAERFENLLSHLKSGVEVINSRIQLIQSRETKKLQEQMYKSIAQNIELTREGVALQVAAAFIEFIVVTYYTLSIWKYLTPEEVFHNLNPGLKLGLVVAFAGLSVYATHLVAVYYNEKTKKNRAKIIVTFILMMLIVGIMFWLGVKGSVIDESNVWSYNII</sequence>
<gene>
    <name evidence="2" type="ORF">ciss_03910</name>
</gene>
<dbReference type="RefSeq" id="WP_075864658.1">
    <property type="nucleotide sequence ID" value="NZ_BDJL01000007.1"/>
</dbReference>
<comment type="caution">
    <text evidence="2">The sequence shown here is derived from an EMBL/GenBank/DDBJ whole genome shotgun (WGS) entry which is preliminary data.</text>
</comment>
<name>A0A1L8CZX0_9THEO</name>
<feature type="transmembrane region" description="Helical" evidence="1">
    <location>
        <begin position="371"/>
        <end position="390"/>
    </location>
</feature>
<dbReference type="OrthoDB" id="2078873at2"/>
<reference evidence="3" key="1">
    <citation type="submission" date="2016-12" db="EMBL/GenBank/DDBJ databases">
        <title>Draft Genome Sequences od Carboxydothermus pertinax and islandicus, Hydrogenogenic Carboxydotrophic Bacteria.</title>
        <authorList>
            <person name="Fukuyama Y."/>
            <person name="Ohmae K."/>
            <person name="Yoneda Y."/>
            <person name="Yoshida T."/>
            <person name="Sako Y."/>
        </authorList>
    </citation>
    <scope>NUCLEOTIDE SEQUENCE [LARGE SCALE GENOMIC DNA]</scope>
    <source>
        <strain evidence="3">SET</strain>
    </source>
</reference>
<proteinExistence type="predicted"/>
<feature type="transmembrane region" description="Helical" evidence="1">
    <location>
        <begin position="338"/>
        <end position="359"/>
    </location>
</feature>
<keyword evidence="1" id="KW-0472">Membrane</keyword>
<feature type="transmembrane region" description="Helical" evidence="1">
    <location>
        <begin position="299"/>
        <end position="318"/>
    </location>
</feature>
<evidence type="ECO:0000313" key="3">
    <source>
        <dbReference type="Proteomes" id="UP000187338"/>
    </source>
</evidence>
<dbReference type="AlphaFoldDB" id="A0A1L8CZX0"/>
<keyword evidence="3" id="KW-1185">Reference proteome</keyword>
<dbReference type="EMBL" id="BDJL01000007">
    <property type="protein sequence ID" value="GAV24458.1"/>
    <property type="molecule type" value="Genomic_DNA"/>
</dbReference>
<evidence type="ECO:0000256" key="1">
    <source>
        <dbReference type="SAM" id="Phobius"/>
    </source>
</evidence>
<organism evidence="2 3">
    <name type="scientific">Carboxydothermus islandicus</name>
    <dbReference type="NCBI Taxonomy" id="661089"/>
    <lineage>
        <taxon>Bacteria</taxon>
        <taxon>Bacillati</taxon>
        <taxon>Bacillota</taxon>
        <taxon>Clostridia</taxon>
        <taxon>Thermoanaerobacterales</taxon>
        <taxon>Thermoanaerobacteraceae</taxon>
        <taxon>Carboxydothermus</taxon>
    </lineage>
</organism>
<keyword evidence="1" id="KW-0812">Transmembrane</keyword>
<protein>
    <submittedName>
        <fullName evidence="2">Uncharacterized protein</fullName>
    </submittedName>
</protein>
<keyword evidence="1" id="KW-1133">Transmembrane helix</keyword>
<evidence type="ECO:0000313" key="2">
    <source>
        <dbReference type="EMBL" id="GAV24458.1"/>
    </source>
</evidence>